<evidence type="ECO:0000259" key="4">
    <source>
        <dbReference type="Pfam" id="PF00465"/>
    </source>
</evidence>
<dbReference type="Proteomes" id="UP000243376">
    <property type="component" value="Unassembled WGS sequence"/>
</dbReference>
<protein>
    <submittedName>
        <fullName evidence="6">NAD-dependent alcohol dehydrogenase</fullName>
    </submittedName>
</protein>
<gene>
    <name evidence="6" type="ORF">C0184_03845</name>
</gene>
<dbReference type="InterPro" id="IPR039697">
    <property type="entry name" value="Alcohol_dehydrogenase_Fe"/>
</dbReference>
<keyword evidence="2" id="KW-0560">Oxidoreductase</keyword>
<dbReference type="PANTHER" id="PTHR11496:SF102">
    <property type="entry name" value="ALCOHOL DEHYDROGENASE 4"/>
    <property type="match status" value="1"/>
</dbReference>
<comment type="caution">
    <text evidence="6">The sequence shown here is derived from an EMBL/GenBank/DDBJ whole genome shotgun (WGS) entry which is preliminary data.</text>
</comment>
<dbReference type="FunFam" id="3.40.50.1970:FF:000003">
    <property type="entry name" value="Alcohol dehydrogenase, iron-containing"/>
    <property type="match status" value="1"/>
</dbReference>
<comment type="similarity">
    <text evidence="1">Belongs to the iron-containing alcohol dehydrogenase family.</text>
</comment>
<dbReference type="AlphaFoldDB" id="A0A2J6XA39"/>
<name>A0A2J6XA39_9CHLR</name>
<dbReference type="Gene3D" id="3.40.50.1970">
    <property type="match status" value="1"/>
</dbReference>
<dbReference type="SUPFAM" id="SSF56796">
    <property type="entry name" value="Dehydroquinate synthase-like"/>
    <property type="match status" value="1"/>
</dbReference>
<reference evidence="6 7" key="1">
    <citation type="submission" date="2018-01" db="EMBL/GenBank/DDBJ databases">
        <title>Metagenomic assembled genomes from two thermal pools in the Uzon Caldera, Kamchatka, Russia.</title>
        <authorList>
            <person name="Wilkins L."/>
            <person name="Ettinger C."/>
        </authorList>
    </citation>
    <scope>NUCLEOTIDE SEQUENCE [LARGE SCALE GENOMIC DNA]</scope>
    <source>
        <strain evidence="6">ZAV-02</strain>
    </source>
</reference>
<feature type="domain" description="Alcohol dehydrogenase iron-type/glycerol dehydrogenase GldA" evidence="4">
    <location>
        <begin position="12"/>
        <end position="178"/>
    </location>
</feature>
<evidence type="ECO:0000313" key="7">
    <source>
        <dbReference type="Proteomes" id="UP000243376"/>
    </source>
</evidence>
<organism evidence="6 7">
    <name type="scientific">Chloroflexus aggregans</name>
    <dbReference type="NCBI Taxonomy" id="152260"/>
    <lineage>
        <taxon>Bacteria</taxon>
        <taxon>Bacillati</taxon>
        <taxon>Chloroflexota</taxon>
        <taxon>Chloroflexia</taxon>
        <taxon>Chloroflexales</taxon>
        <taxon>Chloroflexineae</taxon>
        <taxon>Chloroflexaceae</taxon>
        <taxon>Chloroflexus</taxon>
    </lineage>
</organism>
<sequence length="384" mass="40264">MQHFFEFSLGARVLYQIGLAAELGQVISNALPQRRAFIVADKGVINAGLLKPIKAGISPVEIVGLFDDVPANSSVAKVAEGAAAARDAGADLIIAVGGGSPIDTAKGIRILLTLGGTIPDYEGYNVIDTPLTPLVAIPTTAGTGSEVTPIAVILDETDQRKISIVSRYLTPDLAILDPLMTRTLPPHLTAATGMDALSHAIETYVSTENNPFSDSLALAAIDIIANYLRDAVHDGTNMEARSQLLIAATMAGIACGNSLFGVVHALSHAVGGKFPVHHGTANAIFLPPGMRFNSEVVPERYVRIARAMGVNVGGRNNAEVIADGITAVHTLTADCGLPTRLRDVGVPREALPELAELAAVEPAIFNNPRSATPEQLLAMLEEVW</sequence>
<dbReference type="GO" id="GO:0046872">
    <property type="term" value="F:metal ion binding"/>
    <property type="evidence" value="ECO:0007669"/>
    <property type="project" value="InterPro"/>
</dbReference>
<evidence type="ECO:0000313" key="6">
    <source>
        <dbReference type="EMBL" id="PMP84364.1"/>
    </source>
</evidence>
<dbReference type="GO" id="GO:0004022">
    <property type="term" value="F:alcohol dehydrogenase (NAD+) activity"/>
    <property type="evidence" value="ECO:0007669"/>
    <property type="project" value="TreeGrafter"/>
</dbReference>
<dbReference type="Pfam" id="PF00465">
    <property type="entry name" value="Fe-ADH"/>
    <property type="match status" value="1"/>
</dbReference>
<evidence type="ECO:0000256" key="3">
    <source>
        <dbReference type="ARBA" id="ARBA00023027"/>
    </source>
</evidence>
<dbReference type="CDD" id="cd14865">
    <property type="entry name" value="Fe-ADH-like"/>
    <property type="match status" value="1"/>
</dbReference>
<evidence type="ECO:0000256" key="2">
    <source>
        <dbReference type="ARBA" id="ARBA00023002"/>
    </source>
</evidence>
<dbReference type="PANTHER" id="PTHR11496">
    <property type="entry name" value="ALCOHOL DEHYDROGENASE"/>
    <property type="match status" value="1"/>
</dbReference>
<dbReference type="InterPro" id="IPR001670">
    <property type="entry name" value="ADH_Fe/GldA"/>
</dbReference>
<dbReference type="FunFam" id="1.20.1090.10:FF:000001">
    <property type="entry name" value="Aldehyde-alcohol dehydrogenase"/>
    <property type="match status" value="1"/>
</dbReference>
<accession>A0A2J6XA39</accession>
<dbReference type="Pfam" id="PF25137">
    <property type="entry name" value="ADH_Fe_C"/>
    <property type="match status" value="1"/>
</dbReference>
<keyword evidence="3" id="KW-0520">NAD</keyword>
<evidence type="ECO:0000259" key="5">
    <source>
        <dbReference type="Pfam" id="PF25137"/>
    </source>
</evidence>
<dbReference type="PROSITE" id="PS00060">
    <property type="entry name" value="ADH_IRON_2"/>
    <property type="match status" value="1"/>
</dbReference>
<dbReference type="EMBL" id="PNIQ01000256">
    <property type="protein sequence ID" value="PMP84364.1"/>
    <property type="molecule type" value="Genomic_DNA"/>
</dbReference>
<dbReference type="InterPro" id="IPR018211">
    <property type="entry name" value="ADH_Fe_CS"/>
</dbReference>
<proteinExistence type="inferred from homology"/>
<dbReference type="InterPro" id="IPR056798">
    <property type="entry name" value="ADH_Fe_C"/>
</dbReference>
<dbReference type="Gene3D" id="1.20.1090.10">
    <property type="entry name" value="Dehydroquinate synthase-like - alpha domain"/>
    <property type="match status" value="1"/>
</dbReference>
<feature type="domain" description="Fe-containing alcohol dehydrogenase-like C-terminal" evidence="5">
    <location>
        <begin position="189"/>
        <end position="383"/>
    </location>
</feature>
<dbReference type="PROSITE" id="PS00913">
    <property type="entry name" value="ADH_IRON_1"/>
    <property type="match status" value="1"/>
</dbReference>
<evidence type="ECO:0000256" key="1">
    <source>
        <dbReference type="ARBA" id="ARBA00007358"/>
    </source>
</evidence>